<reference evidence="9 10" key="1">
    <citation type="submission" date="2022-12" db="EMBL/GenBank/DDBJ databases">
        <title>Draft genome sequence of Paenibacillus sp. dW9.</title>
        <authorList>
            <person name="Choi E.-W."/>
            <person name="Kim D.-U."/>
        </authorList>
    </citation>
    <scope>NUCLEOTIDE SEQUENCE [LARGE SCALE GENOMIC DNA]</scope>
    <source>
        <strain evidence="10">dW9</strain>
    </source>
</reference>
<evidence type="ECO:0000256" key="4">
    <source>
        <dbReference type="ARBA" id="ARBA00022692"/>
    </source>
</evidence>
<dbReference type="Pfam" id="PF03458">
    <property type="entry name" value="Gly_transporter"/>
    <property type="match status" value="2"/>
</dbReference>
<dbReference type="InterPro" id="IPR005115">
    <property type="entry name" value="Gly_transporter"/>
</dbReference>
<evidence type="ECO:0000313" key="10">
    <source>
        <dbReference type="Proteomes" id="UP001527882"/>
    </source>
</evidence>
<evidence type="ECO:0000256" key="7">
    <source>
        <dbReference type="SAM" id="Phobius"/>
    </source>
</evidence>
<dbReference type="PANTHER" id="PTHR30506">
    <property type="entry name" value="INNER MEMBRANE PROTEIN"/>
    <property type="match status" value="1"/>
</dbReference>
<keyword evidence="3" id="KW-1003">Cell membrane</keyword>
<feature type="domain" description="Glycine transporter" evidence="8">
    <location>
        <begin position="91"/>
        <end position="162"/>
    </location>
</feature>
<proteinExistence type="inferred from homology"/>
<evidence type="ECO:0000256" key="1">
    <source>
        <dbReference type="ARBA" id="ARBA00004651"/>
    </source>
</evidence>
<feature type="domain" description="Glycine transporter" evidence="8">
    <location>
        <begin position="5"/>
        <end position="76"/>
    </location>
</feature>
<protein>
    <submittedName>
        <fullName evidence="9">Trimeric intracellular cation channel family protein</fullName>
    </submittedName>
</protein>
<sequence>MSWIVLHVLGIMAYAATGAMVAMEAEYSIIGVFVLGFTTSFGGAIIRNVIIEAPVSGLWDSFTIAIVLATLTLIVLLPSGWMHHWRRWGLFFDSIGLASFALQGALAAKQVHDHASVLLLSAMFTGLGGGMIRDLLAGRKPLALKEEIHAVLALLCGGCVWLGWTSSIQLTFIVLGAAGIRMLAIRYRWSLHLPGRLNRTFRPLKTIK</sequence>
<feature type="transmembrane region" description="Helical" evidence="7">
    <location>
        <begin position="30"/>
        <end position="50"/>
    </location>
</feature>
<accession>A0ABT4QAU3</accession>
<feature type="transmembrane region" description="Helical" evidence="7">
    <location>
        <begin position="148"/>
        <end position="164"/>
    </location>
</feature>
<organism evidence="9 10">
    <name type="scientific">Paenibacillus gyeongsangnamensis</name>
    <dbReference type="NCBI Taxonomy" id="3388067"/>
    <lineage>
        <taxon>Bacteria</taxon>
        <taxon>Bacillati</taxon>
        <taxon>Bacillota</taxon>
        <taxon>Bacilli</taxon>
        <taxon>Bacillales</taxon>
        <taxon>Paenibacillaceae</taxon>
        <taxon>Paenibacillus</taxon>
    </lineage>
</organism>
<comment type="caution">
    <text evidence="9">The sequence shown here is derived from an EMBL/GenBank/DDBJ whole genome shotgun (WGS) entry which is preliminary data.</text>
</comment>
<keyword evidence="6 7" id="KW-0472">Membrane</keyword>
<keyword evidence="10" id="KW-1185">Reference proteome</keyword>
<dbReference type="RefSeq" id="WP_269882483.1">
    <property type="nucleotide sequence ID" value="NZ_JAQAGZ010000010.1"/>
</dbReference>
<evidence type="ECO:0000259" key="8">
    <source>
        <dbReference type="Pfam" id="PF03458"/>
    </source>
</evidence>
<comment type="subcellular location">
    <subcellularLocation>
        <location evidence="1">Cell membrane</location>
        <topology evidence="1">Multi-pass membrane protein</topology>
    </subcellularLocation>
</comment>
<keyword evidence="5 7" id="KW-1133">Transmembrane helix</keyword>
<evidence type="ECO:0000256" key="2">
    <source>
        <dbReference type="ARBA" id="ARBA00008193"/>
    </source>
</evidence>
<gene>
    <name evidence="9" type="ORF">O9H85_16340</name>
</gene>
<keyword evidence="4 7" id="KW-0812">Transmembrane</keyword>
<dbReference type="Proteomes" id="UP001527882">
    <property type="component" value="Unassembled WGS sequence"/>
</dbReference>
<evidence type="ECO:0000256" key="5">
    <source>
        <dbReference type="ARBA" id="ARBA00022989"/>
    </source>
</evidence>
<feature type="transmembrane region" description="Helical" evidence="7">
    <location>
        <begin position="62"/>
        <end position="81"/>
    </location>
</feature>
<evidence type="ECO:0000256" key="3">
    <source>
        <dbReference type="ARBA" id="ARBA00022475"/>
    </source>
</evidence>
<evidence type="ECO:0000256" key="6">
    <source>
        <dbReference type="ARBA" id="ARBA00023136"/>
    </source>
</evidence>
<comment type="similarity">
    <text evidence="2">Belongs to the UPF0126 family.</text>
</comment>
<name>A0ABT4QAU3_9BACL</name>
<feature type="transmembrane region" description="Helical" evidence="7">
    <location>
        <begin position="114"/>
        <end position="136"/>
    </location>
</feature>
<feature type="transmembrane region" description="Helical" evidence="7">
    <location>
        <begin position="6"/>
        <end position="23"/>
    </location>
</feature>
<feature type="transmembrane region" description="Helical" evidence="7">
    <location>
        <begin position="88"/>
        <end position="108"/>
    </location>
</feature>
<dbReference type="PANTHER" id="PTHR30506:SF3">
    <property type="entry name" value="UPF0126 INNER MEMBRANE PROTEIN YADS-RELATED"/>
    <property type="match status" value="1"/>
</dbReference>
<dbReference type="EMBL" id="JAQAGZ010000010">
    <property type="protein sequence ID" value="MCZ8513961.1"/>
    <property type="molecule type" value="Genomic_DNA"/>
</dbReference>
<evidence type="ECO:0000313" key="9">
    <source>
        <dbReference type="EMBL" id="MCZ8513961.1"/>
    </source>
</evidence>